<sequence length="133" mass="15648">MFPDGKMVAVKIRRSSREAWKDYIYLLLSSFYGLQYYPEQILVIRTTKKMLKVETIQKISMVRPIHHLLQGFDSSHLQNYVSYLDNGMRAAFQLLHMVLEHSVWLEDAFDRAGQLYSSYYHSIPKILERSAAD</sequence>
<evidence type="ECO:0000313" key="2">
    <source>
        <dbReference type="Proteomes" id="UP001157418"/>
    </source>
</evidence>
<proteinExistence type="predicted"/>
<organism evidence="1 2">
    <name type="scientific">Lactuca virosa</name>
    <dbReference type="NCBI Taxonomy" id="75947"/>
    <lineage>
        <taxon>Eukaryota</taxon>
        <taxon>Viridiplantae</taxon>
        <taxon>Streptophyta</taxon>
        <taxon>Embryophyta</taxon>
        <taxon>Tracheophyta</taxon>
        <taxon>Spermatophyta</taxon>
        <taxon>Magnoliopsida</taxon>
        <taxon>eudicotyledons</taxon>
        <taxon>Gunneridae</taxon>
        <taxon>Pentapetalae</taxon>
        <taxon>asterids</taxon>
        <taxon>campanulids</taxon>
        <taxon>Asterales</taxon>
        <taxon>Asteraceae</taxon>
        <taxon>Cichorioideae</taxon>
        <taxon>Cichorieae</taxon>
        <taxon>Lactucinae</taxon>
        <taxon>Lactuca</taxon>
    </lineage>
</organism>
<gene>
    <name evidence="1" type="ORF">LVIROSA_LOCUS19028</name>
</gene>
<dbReference type="Proteomes" id="UP001157418">
    <property type="component" value="Unassembled WGS sequence"/>
</dbReference>
<accession>A0AAU9N5Y8</accession>
<dbReference type="AlphaFoldDB" id="A0AAU9N5Y8"/>
<keyword evidence="2" id="KW-1185">Reference proteome</keyword>
<name>A0AAU9N5Y8_9ASTR</name>
<protein>
    <submittedName>
        <fullName evidence="1">Uncharacterized protein</fullName>
    </submittedName>
</protein>
<comment type="caution">
    <text evidence="1">The sequence shown here is derived from an EMBL/GenBank/DDBJ whole genome shotgun (WGS) entry which is preliminary data.</text>
</comment>
<dbReference type="EMBL" id="CAKMRJ010003334">
    <property type="protein sequence ID" value="CAH1432378.1"/>
    <property type="molecule type" value="Genomic_DNA"/>
</dbReference>
<reference evidence="1 2" key="1">
    <citation type="submission" date="2022-01" db="EMBL/GenBank/DDBJ databases">
        <authorList>
            <person name="Xiong W."/>
            <person name="Schranz E."/>
        </authorList>
    </citation>
    <scope>NUCLEOTIDE SEQUENCE [LARGE SCALE GENOMIC DNA]</scope>
</reference>
<evidence type="ECO:0000313" key="1">
    <source>
        <dbReference type="EMBL" id="CAH1432378.1"/>
    </source>
</evidence>